<name>A0A8H3CAH7_9AGAM</name>
<organism evidence="3 4">
    <name type="scientific">Rhizoctonia solani</name>
    <dbReference type="NCBI Taxonomy" id="456999"/>
    <lineage>
        <taxon>Eukaryota</taxon>
        <taxon>Fungi</taxon>
        <taxon>Dikarya</taxon>
        <taxon>Basidiomycota</taxon>
        <taxon>Agaricomycotina</taxon>
        <taxon>Agaricomycetes</taxon>
        <taxon>Cantharellales</taxon>
        <taxon>Ceratobasidiaceae</taxon>
        <taxon>Rhizoctonia</taxon>
    </lineage>
</organism>
<feature type="signal peptide" evidence="1">
    <location>
        <begin position="1"/>
        <end position="19"/>
    </location>
</feature>
<dbReference type="Pfam" id="PF13472">
    <property type="entry name" value="Lipase_GDSL_2"/>
    <property type="match status" value="1"/>
</dbReference>
<protein>
    <recommendedName>
        <fullName evidence="2">SGNH hydrolase-type esterase domain-containing protein</fullName>
    </recommendedName>
</protein>
<evidence type="ECO:0000256" key="1">
    <source>
        <dbReference type="SAM" id="SignalP"/>
    </source>
</evidence>
<sequence length="246" mass="26759">MRLVAASTAILSLASLAAAAAVPRDEVSDLIAKFIKAESQWKQEWANTSYVLSGDSTTANGQNGATTVSFRNGGRWNLTLESAKSEVANGRKTWVTIQFGHNDMKVMSAEAMGVNLAKFVDEVRGVGAEPILITSLTRRNFNADNVTVNDTLGPWADATIAVSEEKQTHLLDLHKWSMWYVEKIGPDAAHRLNRLPDDNTHLNTNGTTVFGRMVADLMAVKLLPEIGPILPNISLSLPVWTGKAVY</sequence>
<gene>
    <name evidence="3" type="ORF">RDB_LOCUS197385</name>
</gene>
<dbReference type="OrthoDB" id="552755at2759"/>
<reference evidence="3" key="1">
    <citation type="submission" date="2021-01" db="EMBL/GenBank/DDBJ databases">
        <authorList>
            <person name="Kaushik A."/>
        </authorList>
    </citation>
    <scope>NUCLEOTIDE SEQUENCE</scope>
    <source>
        <strain evidence="3">AG3-T5</strain>
    </source>
</reference>
<dbReference type="Gene3D" id="3.40.50.1110">
    <property type="entry name" value="SGNH hydrolase"/>
    <property type="match status" value="1"/>
</dbReference>
<dbReference type="InterPro" id="IPR036514">
    <property type="entry name" value="SGNH_hydro_sf"/>
</dbReference>
<dbReference type="InterPro" id="IPR013830">
    <property type="entry name" value="SGNH_hydro"/>
</dbReference>
<dbReference type="PANTHER" id="PTHR43695:SF2">
    <property type="entry name" value="PUTATIVE (AFU_ORTHOLOGUE AFUA_2G17250)-RELATED"/>
    <property type="match status" value="1"/>
</dbReference>
<evidence type="ECO:0000259" key="2">
    <source>
        <dbReference type="Pfam" id="PF13472"/>
    </source>
</evidence>
<accession>A0A8H3CAH7</accession>
<dbReference type="Proteomes" id="UP000663841">
    <property type="component" value="Unassembled WGS sequence"/>
</dbReference>
<keyword evidence="1" id="KW-0732">Signal</keyword>
<comment type="caution">
    <text evidence="3">The sequence shown here is derived from an EMBL/GenBank/DDBJ whole genome shotgun (WGS) entry which is preliminary data.</text>
</comment>
<dbReference type="InterPro" id="IPR037459">
    <property type="entry name" value="RhgT-like"/>
</dbReference>
<evidence type="ECO:0000313" key="3">
    <source>
        <dbReference type="EMBL" id="CAE6478126.1"/>
    </source>
</evidence>
<feature type="domain" description="SGNH hydrolase-type esterase" evidence="2">
    <location>
        <begin position="49"/>
        <end position="206"/>
    </location>
</feature>
<dbReference type="AlphaFoldDB" id="A0A8H3CAH7"/>
<feature type="chain" id="PRO_5034995152" description="SGNH hydrolase-type esterase domain-containing protein" evidence="1">
    <location>
        <begin position="20"/>
        <end position="246"/>
    </location>
</feature>
<dbReference type="GO" id="GO:0016787">
    <property type="term" value="F:hydrolase activity"/>
    <property type="evidence" value="ECO:0007669"/>
    <property type="project" value="InterPro"/>
</dbReference>
<proteinExistence type="predicted"/>
<dbReference type="EMBL" id="CAJMWW010000642">
    <property type="protein sequence ID" value="CAE6478126.1"/>
    <property type="molecule type" value="Genomic_DNA"/>
</dbReference>
<evidence type="ECO:0000313" key="4">
    <source>
        <dbReference type="Proteomes" id="UP000663841"/>
    </source>
</evidence>
<dbReference type="SUPFAM" id="SSF52266">
    <property type="entry name" value="SGNH hydrolase"/>
    <property type="match status" value="1"/>
</dbReference>
<dbReference type="PANTHER" id="PTHR43695">
    <property type="entry name" value="PUTATIVE (AFU_ORTHOLOGUE AFUA_2G17250)-RELATED"/>
    <property type="match status" value="1"/>
</dbReference>